<dbReference type="PANTHER" id="PTHR30627:SF24">
    <property type="entry name" value="PENICILLIN-BINDING PROTEIN 4B"/>
    <property type="match status" value="1"/>
</dbReference>
<name>A0A0F6TE29_9CORY</name>
<dbReference type="Pfam" id="PF05223">
    <property type="entry name" value="MecA_N"/>
    <property type="match status" value="1"/>
</dbReference>
<dbReference type="GO" id="GO:0051301">
    <property type="term" value="P:cell division"/>
    <property type="evidence" value="ECO:0007669"/>
    <property type="project" value="UniProtKB-KW"/>
</dbReference>
<feature type="chain" id="PRO_5043120015" evidence="1">
    <location>
        <begin position="21"/>
        <end position="607"/>
    </location>
</feature>
<dbReference type="GO" id="GO:0005886">
    <property type="term" value="C:plasma membrane"/>
    <property type="evidence" value="ECO:0007669"/>
    <property type="project" value="TreeGrafter"/>
</dbReference>
<dbReference type="SUPFAM" id="SSF54427">
    <property type="entry name" value="NTF2-like"/>
    <property type="match status" value="1"/>
</dbReference>
<dbReference type="AlphaFoldDB" id="A0A0F6TE29"/>
<dbReference type="Proteomes" id="UP000033457">
    <property type="component" value="Chromosome"/>
</dbReference>
<dbReference type="KEGG" id="cku:UL82_06480"/>
<dbReference type="PANTHER" id="PTHR30627">
    <property type="entry name" value="PEPTIDOGLYCAN D,D-TRANSPEPTIDASE"/>
    <property type="match status" value="1"/>
</dbReference>
<dbReference type="SUPFAM" id="SSF56601">
    <property type="entry name" value="beta-lactamase/transpeptidase-like"/>
    <property type="match status" value="1"/>
</dbReference>
<keyword evidence="4" id="KW-0132">Cell division</keyword>
<protein>
    <submittedName>
        <fullName evidence="4">Cell division protein FtsI/penicillin-binding protein 2</fullName>
        <ecNumber evidence="4">3.4.16.4</ecNumber>
    </submittedName>
</protein>
<dbReference type="InterPro" id="IPR032710">
    <property type="entry name" value="NTF2-like_dom_sf"/>
</dbReference>
<feature type="domain" description="Penicillin-binding protein transpeptidase" evidence="2">
    <location>
        <begin position="327"/>
        <end position="588"/>
    </location>
</feature>
<dbReference type="EC" id="3.4.16.4" evidence="4"/>
<feature type="domain" description="NTF2-like N-terminal transpeptidase" evidence="3">
    <location>
        <begin position="27"/>
        <end position="133"/>
    </location>
</feature>
<keyword evidence="4" id="KW-0645">Protease</keyword>
<dbReference type="InterPro" id="IPR001460">
    <property type="entry name" value="PCN-bd_Tpept"/>
</dbReference>
<dbReference type="InterPro" id="IPR050515">
    <property type="entry name" value="Beta-lactam/transpept"/>
</dbReference>
<evidence type="ECO:0000259" key="3">
    <source>
        <dbReference type="Pfam" id="PF05223"/>
    </source>
</evidence>
<dbReference type="GO" id="GO:0071555">
    <property type="term" value="P:cell wall organization"/>
    <property type="evidence" value="ECO:0007669"/>
    <property type="project" value="TreeGrafter"/>
</dbReference>
<dbReference type="Pfam" id="PF00905">
    <property type="entry name" value="Transpeptidase"/>
    <property type="match status" value="1"/>
</dbReference>
<dbReference type="EMBL" id="CP011312">
    <property type="protein sequence ID" value="AKE41461.1"/>
    <property type="molecule type" value="Genomic_DNA"/>
</dbReference>
<keyword evidence="5" id="KW-1185">Reference proteome</keyword>
<proteinExistence type="predicted"/>
<sequence length="607" mass="64466">MKNSFSAVLVAMMACTTLVACTPKPASAKPVVEEFLSALGHSEFAAAAELTDQKESVEEVLRTSYEGLQAESLSYELESVEVKDTIATATYTMKWALPRERDFEYETSMTLNRVNGQWSIRWLPSALHPQLAAYQHLELRAINAERSRVISSDGADVLVPGSIYRILVEPDQIVDAAATARVISNALQAAHQRDETVRTIDAAELTEQLKTASGTYSVTTVNAAQGVIVEQDLAYTQGVRLNEEAAMVATDPNFAPDIVSRVAQLVEEDLAGANGWRISTVTSDGVVMEDIIHHSPEVAPAVTVSLDHNIQRAAEEAVDLRADMKTMMVVMRASTGEILAVAQTDKADEDGAVALTGQYPPGSTFKILTAAAGIQRQGLVSGSPVACPGTMNIFGRTVTNYNGFSLGNTTLERAFARSCNTTFASISTDLDKGVLKDVAAQFGLGVDYDIPGLTTITGSVPEGETALEKTEAGYGQGYDLASPFGMALVSATAATGQAPTPTLISGWETKASHTPAALDPVLVEQLRTLMGSVTEAGGTAGRITSAYKVYAKTGEAEINGGSHAWFTGYRQEDDLSFATLVVLGGGSESAVAVTNRFFSLYDQYAGL</sequence>
<dbReference type="Gene3D" id="3.40.710.10">
    <property type="entry name" value="DD-peptidase/beta-lactamase superfamily"/>
    <property type="match status" value="1"/>
</dbReference>
<keyword evidence="4" id="KW-0378">Hydrolase</keyword>
<dbReference type="HOGENOM" id="CLU_025328_0_0_11"/>
<dbReference type="InterPro" id="IPR007887">
    <property type="entry name" value="MecA_N"/>
</dbReference>
<gene>
    <name evidence="4" type="primary">pbpB</name>
    <name evidence="4" type="ORF">UL82_06480</name>
</gene>
<dbReference type="InterPro" id="IPR012338">
    <property type="entry name" value="Beta-lactam/transpept-like"/>
</dbReference>
<feature type="signal peptide" evidence="1">
    <location>
        <begin position="1"/>
        <end position="20"/>
    </location>
</feature>
<accession>A0A0F6TE29</accession>
<dbReference type="GO" id="GO:0071972">
    <property type="term" value="F:peptidoglycan L,D-transpeptidase activity"/>
    <property type="evidence" value="ECO:0007669"/>
    <property type="project" value="TreeGrafter"/>
</dbReference>
<dbReference type="GO" id="GO:0046677">
    <property type="term" value="P:response to antibiotic"/>
    <property type="evidence" value="ECO:0007669"/>
    <property type="project" value="InterPro"/>
</dbReference>
<organism evidence="4 5">
    <name type="scientific">Corynebacterium kutscheri</name>
    <dbReference type="NCBI Taxonomy" id="35755"/>
    <lineage>
        <taxon>Bacteria</taxon>
        <taxon>Bacillati</taxon>
        <taxon>Actinomycetota</taxon>
        <taxon>Actinomycetes</taxon>
        <taxon>Mycobacteriales</taxon>
        <taxon>Corynebacteriaceae</taxon>
        <taxon>Corynebacterium</taxon>
    </lineage>
</organism>
<dbReference type="PROSITE" id="PS51257">
    <property type="entry name" value="PROKAR_LIPOPROTEIN"/>
    <property type="match status" value="1"/>
</dbReference>
<evidence type="ECO:0000259" key="2">
    <source>
        <dbReference type="Pfam" id="PF00905"/>
    </source>
</evidence>
<dbReference type="GO" id="GO:0009002">
    <property type="term" value="F:serine-type D-Ala-D-Ala carboxypeptidase activity"/>
    <property type="evidence" value="ECO:0007669"/>
    <property type="project" value="UniProtKB-EC"/>
</dbReference>
<dbReference type="RefSeq" id="WP_046439760.1">
    <property type="nucleotide sequence ID" value="NZ_CP011312.1"/>
</dbReference>
<keyword evidence="4" id="KW-0121">Carboxypeptidase</keyword>
<keyword evidence="4" id="KW-0131">Cell cycle</keyword>
<evidence type="ECO:0000256" key="1">
    <source>
        <dbReference type="SAM" id="SignalP"/>
    </source>
</evidence>
<evidence type="ECO:0000313" key="4">
    <source>
        <dbReference type="EMBL" id="AKE41461.1"/>
    </source>
</evidence>
<reference evidence="4 5" key="1">
    <citation type="journal article" date="2015" name="Genome Announc.">
        <title>Complete Genome Sequence of Corynebacterium kutscheri DSM 20755, a Corynebacterial Type Strain with Remarkably Low G+C Content of Chromosomal DNA.</title>
        <authorList>
            <person name="Ruckert C."/>
            <person name="Albersmeier A."/>
            <person name="Winkler A."/>
            <person name="Tauch A."/>
        </authorList>
    </citation>
    <scope>NUCLEOTIDE SEQUENCE [LARGE SCALE GENOMIC DNA]</scope>
    <source>
        <strain evidence="4 5">DSM 20755</strain>
    </source>
</reference>
<dbReference type="GO" id="GO:0008658">
    <property type="term" value="F:penicillin binding"/>
    <property type="evidence" value="ECO:0007669"/>
    <property type="project" value="InterPro"/>
</dbReference>
<keyword evidence="1" id="KW-0732">Signal</keyword>
<dbReference type="OrthoDB" id="5241017at2"/>
<evidence type="ECO:0000313" key="5">
    <source>
        <dbReference type="Proteomes" id="UP000033457"/>
    </source>
</evidence>
<dbReference type="STRING" id="35755.UL82_06480"/>